<dbReference type="PIRSF" id="PIRSF036497">
    <property type="entry name" value="HDH_short"/>
    <property type="match status" value="1"/>
</dbReference>
<dbReference type="GO" id="GO:0009089">
    <property type="term" value="P:lysine biosynthetic process via diaminopimelate"/>
    <property type="evidence" value="ECO:0007669"/>
    <property type="project" value="UniProtKB-ARBA"/>
</dbReference>
<dbReference type="PATRIC" id="fig|1607817.3.peg.143"/>
<keyword evidence="7 13" id="KW-0791">Threonine biosynthesis</keyword>
<evidence type="ECO:0000313" key="19">
    <source>
        <dbReference type="Proteomes" id="UP000033358"/>
    </source>
</evidence>
<name>A0A0F5MPM7_9RICK</name>
<dbReference type="InterPro" id="IPR001342">
    <property type="entry name" value="HDH_cat"/>
</dbReference>
<evidence type="ECO:0000313" key="18">
    <source>
        <dbReference type="EMBL" id="KKB96763.1"/>
    </source>
</evidence>
<sequence>MQALKFGSTSLGKLQAIEIYLLGTGSVGGALIAQIKNQQAELLSQGIKIKICAIANSKNYLYETDGIDLNNWQDNLKTSTKKNILSDLSKIKPTNGAIVDCTSSSIIAENYSNFFKSGFDIVAANKKANSSNYSYFQKIRRDAYNYQRKFLYETNVGAGLPIIDNFKSLIKTGDRLIEFSGIMSGSLSFIFGSLEEGLSFSDAVKAAHSKKFTEPDPREDLSGLDVARKLLIIARETGLAYELDDIIIEPILPLSFDSLGTTEEFLNNLSKIDEYYQRKVNELAKDGKVLRFVAEIKNNICRAGVREVAADNPLYHVKNGENAFVFLTTRYNPIPLVVRGYGAGVEVTAAGIFADILKIWS</sequence>
<comment type="similarity">
    <text evidence="4 13">Belongs to the homoserine dehydrogenase family.</text>
</comment>
<dbReference type="InterPro" id="IPR005106">
    <property type="entry name" value="Asp/hSer_DH_NAD-bd"/>
</dbReference>
<evidence type="ECO:0000256" key="5">
    <source>
        <dbReference type="ARBA" id="ARBA00013213"/>
    </source>
</evidence>
<keyword evidence="19" id="KW-1185">Reference proteome</keyword>
<dbReference type="Proteomes" id="UP000033358">
    <property type="component" value="Unassembled WGS sequence"/>
</dbReference>
<comment type="cofactor">
    <cofactor evidence="1">
        <name>a metal cation</name>
        <dbReference type="ChEBI" id="CHEBI:25213"/>
    </cofactor>
</comment>
<dbReference type="GO" id="GO:0009088">
    <property type="term" value="P:threonine biosynthetic process"/>
    <property type="evidence" value="ECO:0007669"/>
    <property type="project" value="UniProtKB-UniPathway"/>
</dbReference>
<evidence type="ECO:0000256" key="15">
    <source>
        <dbReference type="PIRSR" id="PIRSR036497-2"/>
    </source>
</evidence>
<evidence type="ECO:0000256" key="2">
    <source>
        <dbReference type="ARBA" id="ARBA00005056"/>
    </source>
</evidence>
<dbReference type="UniPathway" id="UPA00050">
    <property type="reaction ID" value="UER00063"/>
</dbReference>
<comment type="catalytic activity">
    <reaction evidence="11">
        <text>L-homoserine + NADP(+) = L-aspartate 4-semialdehyde + NADPH + H(+)</text>
        <dbReference type="Rhea" id="RHEA:15761"/>
        <dbReference type="ChEBI" id="CHEBI:15378"/>
        <dbReference type="ChEBI" id="CHEBI:57476"/>
        <dbReference type="ChEBI" id="CHEBI:57783"/>
        <dbReference type="ChEBI" id="CHEBI:58349"/>
        <dbReference type="ChEBI" id="CHEBI:537519"/>
        <dbReference type="EC" id="1.1.1.3"/>
    </reaction>
    <physiologicalReaction direction="right-to-left" evidence="11">
        <dbReference type="Rhea" id="RHEA:15763"/>
    </physiologicalReaction>
</comment>
<feature type="binding site" evidence="15">
    <location>
        <position position="102"/>
    </location>
    <ligand>
        <name>NADPH</name>
        <dbReference type="ChEBI" id="CHEBI:57783"/>
    </ligand>
</feature>
<feature type="binding site" evidence="15">
    <location>
        <position position="126"/>
    </location>
    <ligand>
        <name>NADPH</name>
        <dbReference type="ChEBI" id="CHEBI:57783"/>
    </ligand>
</feature>
<gene>
    <name evidence="18" type="primary">thrA</name>
    <name evidence="18" type="ORF">SZ25_00143</name>
</gene>
<comment type="pathway">
    <text evidence="2">Amino-acid biosynthesis; L-threonine biosynthesis; L-threonine from L-aspartate: step 3/5.</text>
</comment>
<feature type="binding site" evidence="15">
    <location>
        <begin position="23"/>
        <end position="28"/>
    </location>
    <ligand>
        <name>NADP(+)</name>
        <dbReference type="ChEBI" id="CHEBI:58349"/>
    </ligand>
</feature>
<keyword evidence="18" id="KW-0418">Kinase</keyword>
<evidence type="ECO:0000256" key="14">
    <source>
        <dbReference type="PIRSR" id="PIRSR036497-1"/>
    </source>
</evidence>
<dbReference type="Pfam" id="PF00742">
    <property type="entry name" value="Homoserine_dh"/>
    <property type="match status" value="1"/>
</dbReference>
<evidence type="ECO:0000256" key="12">
    <source>
        <dbReference type="ARBA" id="ARBA00049031"/>
    </source>
</evidence>
<feature type="domain" description="Aspartate/homoserine dehydrogenase NAD-binding" evidence="17">
    <location>
        <begin position="23"/>
        <end position="153"/>
    </location>
</feature>
<feature type="domain" description="Homoserine dehydrogenase catalytic" evidence="16">
    <location>
        <begin position="161"/>
        <end position="357"/>
    </location>
</feature>
<dbReference type="Gene3D" id="3.30.360.10">
    <property type="entry name" value="Dihydrodipicolinate Reductase, domain 2"/>
    <property type="match status" value="1"/>
</dbReference>
<dbReference type="SUPFAM" id="SSF51735">
    <property type="entry name" value="NAD(P)-binding Rossmann-fold domains"/>
    <property type="match status" value="1"/>
</dbReference>
<evidence type="ECO:0000256" key="9">
    <source>
        <dbReference type="ARBA" id="ARBA00023002"/>
    </source>
</evidence>
<evidence type="ECO:0000256" key="11">
    <source>
        <dbReference type="ARBA" id="ARBA00048841"/>
    </source>
</evidence>
<dbReference type="UniPathway" id="UPA00051">
    <property type="reaction ID" value="UER00465"/>
</dbReference>
<keyword evidence="9 13" id="KW-0560">Oxidoreductase</keyword>
<dbReference type="InterPro" id="IPR011147">
    <property type="entry name" value="Bifunc_Aspkin/hSer_DH"/>
</dbReference>
<keyword evidence="8 13" id="KW-0521">NADP</keyword>
<dbReference type="GO" id="GO:0004412">
    <property type="term" value="F:homoserine dehydrogenase activity"/>
    <property type="evidence" value="ECO:0007669"/>
    <property type="project" value="UniProtKB-EC"/>
</dbReference>
<evidence type="ECO:0000256" key="13">
    <source>
        <dbReference type="PIRNR" id="PIRNR036497"/>
    </source>
</evidence>
<dbReference type="EC" id="1.1.1.3" evidence="5 13"/>
<evidence type="ECO:0000256" key="4">
    <source>
        <dbReference type="ARBA" id="ARBA00006753"/>
    </source>
</evidence>
<dbReference type="InterPro" id="IPR036291">
    <property type="entry name" value="NAD(P)-bd_dom_sf"/>
</dbReference>
<keyword evidence="18" id="KW-0808">Transferase</keyword>
<evidence type="ECO:0000256" key="8">
    <source>
        <dbReference type="ARBA" id="ARBA00022857"/>
    </source>
</evidence>
<evidence type="ECO:0000259" key="16">
    <source>
        <dbReference type="Pfam" id="PF00742"/>
    </source>
</evidence>
<dbReference type="FunFam" id="3.30.360.10:FF:000006">
    <property type="entry name" value="Bifunctional aspartokinase/homoserine dehydrogenase"/>
    <property type="match status" value="1"/>
</dbReference>
<proteinExistence type="inferred from homology"/>
<dbReference type="EMBL" id="JYHA01000026">
    <property type="protein sequence ID" value="KKB96763.1"/>
    <property type="molecule type" value="Genomic_DNA"/>
</dbReference>
<comment type="caution">
    <text evidence="18">The sequence shown here is derived from an EMBL/GenBank/DDBJ whole genome shotgun (WGS) entry which is preliminary data.</text>
</comment>
<dbReference type="GO" id="GO:0009086">
    <property type="term" value="P:methionine biosynthetic process"/>
    <property type="evidence" value="ECO:0007669"/>
    <property type="project" value="UniProtKB-KW"/>
</dbReference>
<evidence type="ECO:0000256" key="7">
    <source>
        <dbReference type="ARBA" id="ARBA00022697"/>
    </source>
</evidence>
<feature type="active site" description="Proton donor" evidence="14">
    <location>
        <position position="229"/>
    </location>
</feature>
<dbReference type="AlphaFoldDB" id="A0A0F5MPM7"/>
<evidence type="ECO:0000256" key="3">
    <source>
        <dbReference type="ARBA" id="ARBA00005062"/>
    </source>
</evidence>
<evidence type="ECO:0000256" key="1">
    <source>
        <dbReference type="ARBA" id="ARBA00001920"/>
    </source>
</evidence>
<dbReference type="Pfam" id="PF03447">
    <property type="entry name" value="NAD_binding_3"/>
    <property type="match status" value="1"/>
</dbReference>
<dbReference type="GO" id="GO:0009090">
    <property type="term" value="P:homoserine biosynthetic process"/>
    <property type="evidence" value="ECO:0007669"/>
    <property type="project" value="UniProtKB-ARBA"/>
</dbReference>
<dbReference type="GO" id="GO:0050661">
    <property type="term" value="F:NADP binding"/>
    <property type="evidence" value="ECO:0007669"/>
    <property type="project" value="InterPro"/>
</dbReference>
<dbReference type="PANTHER" id="PTHR43070">
    <property type="match status" value="1"/>
</dbReference>
<dbReference type="PANTHER" id="PTHR43070:SF3">
    <property type="entry name" value="HOMOSERINE DEHYDROGENASE"/>
    <property type="match status" value="1"/>
</dbReference>
<dbReference type="SUPFAM" id="SSF55347">
    <property type="entry name" value="Glyceraldehyde-3-phosphate dehydrogenase-like, C-terminal domain"/>
    <property type="match status" value="1"/>
</dbReference>
<evidence type="ECO:0000256" key="10">
    <source>
        <dbReference type="ARBA" id="ARBA00023167"/>
    </source>
</evidence>
<protein>
    <recommendedName>
        <fullName evidence="5 13">Homoserine dehydrogenase</fullName>
        <shortName evidence="13">HDH</shortName>
        <ecNumber evidence="5 13">1.1.1.3</ecNumber>
    </recommendedName>
</protein>
<reference evidence="18 19" key="1">
    <citation type="submission" date="2015-02" db="EMBL/GenBank/DDBJ databases">
        <title>Single cell genomics of a rare environmental alphaproteobacterium provides unique insights into Rickettsiaceae evolution.</title>
        <authorList>
            <person name="Martijn J."/>
            <person name="Schulz F."/>
            <person name="Zaremba-Niedzwiedzka K."/>
            <person name="Viklund J."/>
            <person name="Stepanauskas R."/>
            <person name="Andersson S.G.E."/>
            <person name="Horn M."/>
            <person name="Guy L."/>
            <person name="Ettema T.J.G."/>
        </authorList>
    </citation>
    <scope>NUCLEOTIDE SEQUENCE [LARGE SCALE GENOMIC DNA]</scope>
    <source>
        <strain evidence="18 19">SCGC AAA041-L04</strain>
    </source>
</reference>
<keyword evidence="10 13" id="KW-0486">Methionine biosynthesis</keyword>
<dbReference type="Gene3D" id="3.40.50.720">
    <property type="entry name" value="NAD(P)-binding Rossmann-like Domain"/>
    <property type="match status" value="1"/>
</dbReference>
<evidence type="ECO:0000259" key="17">
    <source>
        <dbReference type="Pfam" id="PF03447"/>
    </source>
</evidence>
<dbReference type="InterPro" id="IPR022697">
    <property type="entry name" value="HDH_short"/>
</dbReference>
<keyword evidence="6 13" id="KW-0028">Amino-acid biosynthesis</keyword>
<dbReference type="GO" id="GO:0016301">
    <property type="term" value="F:kinase activity"/>
    <property type="evidence" value="ECO:0007669"/>
    <property type="project" value="UniProtKB-KW"/>
</dbReference>
<comment type="catalytic activity">
    <reaction evidence="12">
        <text>L-homoserine + NAD(+) = L-aspartate 4-semialdehyde + NADH + H(+)</text>
        <dbReference type="Rhea" id="RHEA:15757"/>
        <dbReference type="ChEBI" id="CHEBI:15378"/>
        <dbReference type="ChEBI" id="CHEBI:57476"/>
        <dbReference type="ChEBI" id="CHEBI:57540"/>
        <dbReference type="ChEBI" id="CHEBI:57945"/>
        <dbReference type="ChEBI" id="CHEBI:537519"/>
        <dbReference type="EC" id="1.1.1.3"/>
    </reaction>
    <physiologicalReaction direction="right-to-left" evidence="12">
        <dbReference type="Rhea" id="RHEA:15759"/>
    </physiologicalReaction>
</comment>
<accession>A0A0F5MPM7</accession>
<comment type="pathway">
    <text evidence="3">Amino-acid biosynthesis; L-methionine biosynthesis via de novo pathway; L-homoserine from L-aspartate: step 3/3.</text>
</comment>
<evidence type="ECO:0000256" key="6">
    <source>
        <dbReference type="ARBA" id="ARBA00022605"/>
    </source>
</evidence>
<feature type="binding site" evidence="15">
    <location>
        <position position="214"/>
    </location>
    <ligand>
        <name>L-homoserine</name>
        <dbReference type="ChEBI" id="CHEBI:57476"/>
    </ligand>
</feature>
<organism evidence="18 19">
    <name type="scientific">Candidatus Arcanibacter lacustris</name>
    <dbReference type="NCBI Taxonomy" id="1607817"/>
    <lineage>
        <taxon>Bacteria</taxon>
        <taxon>Pseudomonadati</taxon>
        <taxon>Pseudomonadota</taxon>
        <taxon>Alphaproteobacteria</taxon>
        <taxon>Rickettsiales</taxon>
        <taxon>Candidatus Arcanibacter</taxon>
    </lineage>
</organism>